<gene>
    <name evidence="3" type="ORF">SAMN04488692_11659</name>
</gene>
<organism evidence="3 4">
    <name type="scientific">Halarsenatibacter silvermanii</name>
    <dbReference type="NCBI Taxonomy" id="321763"/>
    <lineage>
        <taxon>Bacteria</taxon>
        <taxon>Bacillati</taxon>
        <taxon>Bacillota</taxon>
        <taxon>Clostridia</taxon>
        <taxon>Halanaerobiales</taxon>
        <taxon>Halarsenatibacteraceae</taxon>
        <taxon>Halarsenatibacter</taxon>
    </lineage>
</organism>
<evidence type="ECO:0000256" key="1">
    <source>
        <dbReference type="SAM" id="Phobius"/>
    </source>
</evidence>
<keyword evidence="1" id="KW-1133">Transmembrane helix</keyword>
<dbReference type="InterPro" id="IPR003675">
    <property type="entry name" value="Rce1/LyrA-like_dom"/>
</dbReference>
<dbReference type="AlphaFoldDB" id="A0A1G9QGZ9"/>
<dbReference type="RefSeq" id="WP_089760900.1">
    <property type="nucleotide sequence ID" value="NZ_FNGO01000016.1"/>
</dbReference>
<sequence>MNRGKGFSGKFFKIYVLLVLTATTATGLNTLMGESSYFMTGFLDLSVYARTLIDMVIMFFLYGLLGLFGFKLAGEIGLPGVWSVQYPGLIDYLEPAFAGIAVGLIFIFLESGFAGLHGLGYFSGLDFPHSLFALITGAVAEEILYRLFLIPVLVAVILAYRQQRFSGEAIPKGKKGLSGSIFWPAAAAAGIIYTLAHGFDMIVSLGEISMTQLPPLAWLQVLLMNLVLALAAAWQFRRRGYLAAVMFHAWFALVWYIIRGGFLI</sequence>
<protein>
    <submittedName>
        <fullName evidence="3">CAAX protease self-immunity</fullName>
    </submittedName>
</protein>
<keyword evidence="1" id="KW-0812">Transmembrane</keyword>
<feature type="transmembrane region" description="Helical" evidence="1">
    <location>
        <begin position="143"/>
        <end position="160"/>
    </location>
</feature>
<feature type="transmembrane region" description="Helical" evidence="1">
    <location>
        <begin position="52"/>
        <end position="74"/>
    </location>
</feature>
<proteinExistence type="predicted"/>
<dbReference type="EMBL" id="FNGO01000016">
    <property type="protein sequence ID" value="SDM09575.1"/>
    <property type="molecule type" value="Genomic_DNA"/>
</dbReference>
<dbReference type="STRING" id="321763.SAMN04488692_11659"/>
<keyword evidence="3" id="KW-0378">Hydrolase</keyword>
<feature type="transmembrane region" description="Helical" evidence="1">
    <location>
        <begin position="181"/>
        <end position="203"/>
    </location>
</feature>
<keyword evidence="3" id="KW-0645">Protease</keyword>
<feature type="transmembrane region" description="Helical" evidence="1">
    <location>
        <begin position="241"/>
        <end position="258"/>
    </location>
</feature>
<feature type="transmembrane region" description="Helical" evidence="1">
    <location>
        <begin position="95"/>
        <end position="123"/>
    </location>
</feature>
<feature type="transmembrane region" description="Helical" evidence="1">
    <location>
        <begin position="215"/>
        <end position="234"/>
    </location>
</feature>
<keyword evidence="1" id="KW-0472">Membrane</keyword>
<accession>A0A1G9QGZ9</accession>
<name>A0A1G9QGZ9_9FIRM</name>
<evidence type="ECO:0000313" key="3">
    <source>
        <dbReference type="EMBL" id="SDM09575.1"/>
    </source>
</evidence>
<dbReference type="GO" id="GO:0004175">
    <property type="term" value="F:endopeptidase activity"/>
    <property type="evidence" value="ECO:0007669"/>
    <property type="project" value="UniProtKB-ARBA"/>
</dbReference>
<dbReference type="Pfam" id="PF02517">
    <property type="entry name" value="Rce1-like"/>
    <property type="match status" value="1"/>
</dbReference>
<evidence type="ECO:0000313" key="4">
    <source>
        <dbReference type="Proteomes" id="UP000199476"/>
    </source>
</evidence>
<evidence type="ECO:0000259" key="2">
    <source>
        <dbReference type="Pfam" id="PF02517"/>
    </source>
</evidence>
<dbReference type="GO" id="GO:0006508">
    <property type="term" value="P:proteolysis"/>
    <property type="evidence" value="ECO:0007669"/>
    <property type="project" value="UniProtKB-KW"/>
</dbReference>
<feature type="transmembrane region" description="Helical" evidence="1">
    <location>
        <begin position="12"/>
        <end position="32"/>
    </location>
</feature>
<keyword evidence="4" id="KW-1185">Reference proteome</keyword>
<dbReference type="Proteomes" id="UP000199476">
    <property type="component" value="Unassembled WGS sequence"/>
</dbReference>
<dbReference type="GO" id="GO:0080120">
    <property type="term" value="P:CAAX-box protein maturation"/>
    <property type="evidence" value="ECO:0007669"/>
    <property type="project" value="UniProtKB-ARBA"/>
</dbReference>
<reference evidence="3 4" key="1">
    <citation type="submission" date="2016-10" db="EMBL/GenBank/DDBJ databases">
        <authorList>
            <person name="de Groot N.N."/>
        </authorList>
    </citation>
    <scope>NUCLEOTIDE SEQUENCE [LARGE SCALE GENOMIC DNA]</scope>
    <source>
        <strain evidence="3 4">SLAS-1</strain>
    </source>
</reference>
<feature type="domain" description="CAAX prenyl protease 2/Lysostaphin resistance protein A-like" evidence="2">
    <location>
        <begin position="128"/>
        <end position="251"/>
    </location>
</feature>